<name>A0ABT9SYF5_9GAMM</name>
<dbReference type="EMBL" id="JAUSSK010000002">
    <property type="protein sequence ID" value="MDQ0009426.1"/>
    <property type="molecule type" value="Genomic_DNA"/>
</dbReference>
<dbReference type="RefSeq" id="WP_306848825.1">
    <property type="nucleotide sequence ID" value="NZ_JAUSSK010000002.1"/>
</dbReference>
<comment type="caution">
    <text evidence="1">The sequence shown here is derived from an EMBL/GenBank/DDBJ whole genome shotgun (WGS) entry which is preliminary data.</text>
</comment>
<reference evidence="1 2" key="1">
    <citation type="submission" date="2023-07" db="EMBL/GenBank/DDBJ databases">
        <title>Sorghum-associated microbial communities from plants grown in Nebraska, USA.</title>
        <authorList>
            <person name="Schachtman D."/>
        </authorList>
    </citation>
    <scope>NUCLEOTIDE SEQUENCE [LARGE SCALE GENOMIC DNA]</scope>
    <source>
        <strain evidence="1 2">CC60</strain>
    </source>
</reference>
<organism evidence="1 2">
    <name type="scientific">Luteibacter jiangsuensis</name>
    <dbReference type="NCBI Taxonomy" id="637577"/>
    <lineage>
        <taxon>Bacteria</taxon>
        <taxon>Pseudomonadati</taxon>
        <taxon>Pseudomonadota</taxon>
        <taxon>Gammaproteobacteria</taxon>
        <taxon>Lysobacterales</taxon>
        <taxon>Rhodanobacteraceae</taxon>
        <taxon>Luteibacter</taxon>
    </lineage>
</organism>
<proteinExistence type="predicted"/>
<keyword evidence="2" id="KW-1185">Reference proteome</keyword>
<evidence type="ECO:0000313" key="1">
    <source>
        <dbReference type="EMBL" id="MDQ0009426.1"/>
    </source>
</evidence>
<gene>
    <name evidence="1" type="ORF">J2T07_001603</name>
</gene>
<accession>A0ABT9SYF5</accession>
<evidence type="ECO:0000313" key="2">
    <source>
        <dbReference type="Proteomes" id="UP001237737"/>
    </source>
</evidence>
<protein>
    <recommendedName>
        <fullName evidence="3">3-dehydroquinate dehydratase</fullName>
    </recommendedName>
</protein>
<sequence>MSILLLVAPVHPQEAEAVADDALMGLWDRAQAQGEDLVWRACADIEQVTDCLAGREAASVDLVLLDVDADAIPEGQVAPLRRALNALSVPLIEIHADSRAGDLATISPAHPSLVSVTTPGNPAAGYEMALSIGLRYLARNRQLAA</sequence>
<evidence type="ECO:0008006" key="3">
    <source>
        <dbReference type="Google" id="ProtNLM"/>
    </source>
</evidence>
<dbReference type="Proteomes" id="UP001237737">
    <property type="component" value="Unassembled WGS sequence"/>
</dbReference>